<evidence type="ECO:0000313" key="1">
    <source>
        <dbReference type="EMBL" id="MBA4495664.1"/>
    </source>
</evidence>
<keyword evidence="2" id="KW-1185">Reference proteome</keyword>
<comment type="caution">
    <text evidence="1">The sequence shown here is derived from an EMBL/GenBank/DDBJ whole genome shotgun (WGS) entry which is preliminary data.</text>
</comment>
<evidence type="ECO:0000313" key="2">
    <source>
        <dbReference type="Proteomes" id="UP000535491"/>
    </source>
</evidence>
<protein>
    <submittedName>
        <fullName evidence="1">Uncharacterized protein</fullName>
    </submittedName>
</protein>
<dbReference type="AlphaFoldDB" id="A0A7W2A9W5"/>
<dbReference type="EMBL" id="JACEIQ010000017">
    <property type="protein sequence ID" value="MBA4495664.1"/>
    <property type="molecule type" value="Genomic_DNA"/>
</dbReference>
<reference evidence="1 2" key="1">
    <citation type="submission" date="2020-07" db="EMBL/GenBank/DDBJ databases">
        <authorList>
            <person name="Feng H."/>
        </authorList>
    </citation>
    <scope>NUCLEOTIDE SEQUENCE [LARGE SCALE GENOMIC DNA]</scope>
    <source>
        <strain evidence="2">s-10</strain>
    </source>
</reference>
<dbReference type="RefSeq" id="WP_181753348.1">
    <property type="nucleotide sequence ID" value="NZ_JACEIQ010000017.1"/>
</dbReference>
<sequence>MIPKKLDHQTAKELKAILTRLNIFNQRVTIDFGKETVEIAEDEYSIDDILEAAGTLTPERAEELLEEVNWD</sequence>
<dbReference type="Proteomes" id="UP000535491">
    <property type="component" value="Unassembled WGS sequence"/>
</dbReference>
<proteinExistence type="predicted"/>
<organism evidence="1 2">
    <name type="scientific">Paenactinomyces guangxiensis</name>
    <dbReference type="NCBI Taxonomy" id="1490290"/>
    <lineage>
        <taxon>Bacteria</taxon>
        <taxon>Bacillati</taxon>
        <taxon>Bacillota</taxon>
        <taxon>Bacilli</taxon>
        <taxon>Bacillales</taxon>
        <taxon>Thermoactinomycetaceae</taxon>
        <taxon>Paenactinomyces</taxon>
    </lineage>
</organism>
<gene>
    <name evidence="1" type="ORF">H1191_15320</name>
</gene>
<name>A0A7W2A9W5_9BACL</name>
<accession>A0A7W2A9W5</accession>